<reference evidence="3" key="1">
    <citation type="submission" date="2020-07" db="EMBL/GenBank/DDBJ databases">
        <authorList>
            <person name="Lin J."/>
        </authorList>
    </citation>
    <scope>NUCLEOTIDE SEQUENCE</scope>
</reference>
<sequence length="163" mass="17857">MELLCWAGPHSALPSRASWALDPPRSHFSPPARPSRWLGYPPRADLGRVGLGLFRWVGLLLLCWAGLLLFRWASLLLLCFRTSSDWCRLLASLGAILLPPSDLLPVIYLYPYPTRTNLRCPPSPRGPLSAAAVPPSPPGLDPAAPHLLQHLPRSPPPRRTASA</sequence>
<feature type="transmembrane region" description="Helical" evidence="2">
    <location>
        <begin position="53"/>
        <end position="77"/>
    </location>
</feature>
<gene>
    <name evidence="3" type="ORF">CB5_LOCUS18020</name>
</gene>
<dbReference type="EMBL" id="LR862152">
    <property type="protein sequence ID" value="CAD1834809.1"/>
    <property type="molecule type" value="Genomic_DNA"/>
</dbReference>
<proteinExistence type="predicted"/>
<feature type="region of interest" description="Disordered" evidence="1">
    <location>
        <begin position="123"/>
        <end position="163"/>
    </location>
</feature>
<protein>
    <submittedName>
        <fullName evidence="3">Uncharacterized protein</fullName>
    </submittedName>
</protein>
<name>A0A6V7PVD1_ANACO</name>
<dbReference type="AlphaFoldDB" id="A0A6V7PVD1"/>
<evidence type="ECO:0000313" key="3">
    <source>
        <dbReference type="EMBL" id="CAD1834809.1"/>
    </source>
</evidence>
<keyword evidence="2" id="KW-0812">Transmembrane</keyword>
<feature type="compositionally biased region" description="Pro residues" evidence="1">
    <location>
        <begin position="153"/>
        <end position="163"/>
    </location>
</feature>
<feature type="transmembrane region" description="Helical" evidence="2">
    <location>
        <begin position="89"/>
        <end position="110"/>
    </location>
</feature>
<organism evidence="3">
    <name type="scientific">Ananas comosus var. bracteatus</name>
    <name type="common">red pineapple</name>
    <dbReference type="NCBI Taxonomy" id="296719"/>
    <lineage>
        <taxon>Eukaryota</taxon>
        <taxon>Viridiplantae</taxon>
        <taxon>Streptophyta</taxon>
        <taxon>Embryophyta</taxon>
        <taxon>Tracheophyta</taxon>
        <taxon>Spermatophyta</taxon>
        <taxon>Magnoliopsida</taxon>
        <taxon>Liliopsida</taxon>
        <taxon>Poales</taxon>
        <taxon>Bromeliaceae</taxon>
        <taxon>Bromelioideae</taxon>
        <taxon>Ananas</taxon>
    </lineage>
</organism>
<evidence type="ECO:0000256" key="2">
    <source>
        <dbReference type="SAM" id="Phobius"/>
    </source>
</evidence>
<evidence type="ECO:0000256" key="1">
    <source>
        <dbReference type="SAM" id="MobiDB-lite"/>
    </source>
</evidence>
<keyword evidence="2" id="KW-0472">Membrane</keyword>
<keyword evidence="2" id="KW-1133">Transmembrane helix</keyword>
<accession>A0A6V7PVD1</accession>